<feature type="region of interest" description="Disordered" evidence="1">
    <location>
        <begin position="1"/>
        <end position="24"/>
    </location>
</feature>
<dbReference type="EMBL" id="BAAAYL010000001">
    <property type="protein sequence ID" value="GAA3375559.1"/>
    <property type="molecule type" value="Genomic_DNA"/>
</dbReference>
<dbReference type="SMART" id="SM00421">
    <property type="entry name" value="HTH_LUXR"/>
    <property type="match status" value="1"/>
</dbReference>
<sequence>MCEYPFQGEPGVAPERPPGPAGGGIAEGDLELALLKVCAVIGSTVANHRAQGFRDRRITAVEEGSEAIMETARELVTGARTGVDIRLVGDTGHPERLRRRLQELVLSLQGPARVRLLCSPSIVPDEAFVREQVERGLPIAVRVARFPPLQALIVDGSAALVAAESAVGRRASVIRVPEVIHTLHTLFDGVWRNALPADERVDFDARAHATPAARILGALRAGVTDEVAARELAVSVRTFRRHVAEIMNQLGARSRFQAGVRAAELGLLPLAETPEVAVPDRRRRDTSFAVL</sequence>
<dbReference type="Proteomes" id="UP001499990">
    <property type="component" value="Unassembled WGS sequence"/>
</dbReference>
<dbReference type="InterPro" id="IPR000792">
    <property type="entry name" value="Tscrpt_reg_LuxR_C"/>
</dbReference>
<evidence type="ECO:0000313" key="3">
    <source>
        <dbReference type="EMBL" id="GAA3375559.1"/>
    </source>
</evidence>
<organism evidence="3 4">
    <name type="scientific">Streptomyces sannanensis</name>
    <dbReference type="NCBI Taxonomy" id="285536"/>
    <lineage>
        <taxon>Bacteria</taxon>
        <taxon>Bacillati</taxon>
        <taxon>Actinomycetota</taxon>
        <taxon>Actinomycetes</taxon>
        <taxon>Kitasatosporales</taxon>
        <taxon>Streptomycetaceae</taxon>
        <taxon>Streptomyces</taxon>
    </lineage>
</organism>
<keyword evidence="4" id="KW-1185">Reference proteome</keyword>
<gene>
    <name evidence="3" type="ORF">GCM10020367_43840</name>
</gene>
<evidence type="ECO:0000256" key="1">
    <source>
        <dbReference type="SAM" id="MobiDB-lite"/>
    </source>
</evidence>
<feature type="domain" description="HTH luxR-type" evidence="2">
    <location>
        <begin position="208"/>
        <end position="262"/>
    </location>
</feature>
<dbReference type="SUPFAM" id="SSF46894">
    <property type="entry name" value="C-terminal effector domain of the bipartite response regulators"/>
    <property type="match status" value="1"/>
</dbReference>
<evidence type="ECO:0000313" key="4">
    <source>
        <dbReference type="Proteomes" id="UP001499990"/>
    </source>
</evidence>
<name>A0ABP6SGG3_9ACTN</name>
<proteinExistence type="predicted"/>
<comment type="caution">
    <text evidence="3">The sequence shown here is derived from an EMBL/GenBank/DDBJ whole genome shotgun (WGS) entry which is preliminary data.</text>
</comment>
<dbReference type="InterPro" id="IPR036388">
    <property type="entry name" value="WH-like_DNA-bd_sf"/>
</dbReference>
<accession>A0ABP6SGG3</accession>
<dbReference type="Gene3D" id="1.10.10.10">
    <property type="entry name" value="Winged helix-like DNA-binding domain superfamily/Winged helix DNA-binding domain"/>
    <property type="match status" value="1"/>
</dbReference>
<protein>
    <recommendedName>
        <fullName evidence="2">HTH luxR-type domain-containing protein</fullName>
    </recommendedName>
</protein>
<reference evidence="4" key="1">
    <citation type="journal article" date="2019" name="Int. J. Syst. Evol. Microbiol.">
        <title>The Global Catalogue of Microorganisms (GCM) 10K type strain sequencing project: providing services to taxonomists for standard genome sequencing and annotation.</title>
        <authorList>
            <consortium name="The Broad Institute Genomics Platform"/>
            <consortium name="The Broad Institute Genome Sequencing Center for Infectious Disease"/>
            <person name="Wu L."/>
            <person name="Ma J."/>
        </authorList>
    </citation>
    <scope>NUCLEOTIDE SEQUENCE [LARGE SCALE GENOMIC DNA]</scope>
    <source>
        <strain evidence="4">JCM 9651</strain>
    </source>
</reference>
<evidence type="ECO:0000259" key="2">
    <source>
        <dbReference type="SMART" id="SM00421"/>
    </source>
</evidence>
<dbReference type="InterPro" id="IPR016032">
    <property type="entry name" value="Sig_transdc_resp-reg_C-effctor"/>
</dbReference>